<feature type="transmembrane region" description="Helical" evidence="1">
    <location>
        <begin position="60"/>
        <end position="78"/>
    </location>
</feature>
<gene>
    <name evidence="3" type="ORF">AGABI1DRAFT_126367</name>
</gene>
<dbReference type="RefSeq" id="XP_007327768.1">
    <property type="nucleotide sequence ID" value="XM_007327706.1"/>
</dbReference>
<dbReference type="Proteomes" id="UP000008493">
    <property type="component" value="Unassembled WGS sequence"/>
</dbReference>
<reference evidence="4" key="1">
    <citation type="journal article" date="2012" name="Proc. Natl. Acad. Sci. U.S.A.">
        <title>Genome sequence of the button mushroom Agaricus bisporus reveals mechanisms governing adaptation to a humic-rich ecological niche.</title>
        <authorList>
            <person name="Morin E."/>
            <person name="Kohler A."/>
            <person name="Baker A.R."/>
            <person name="Foulongne-Oriol M."/>
            <person name="Lombard V."/>
            <person name="Nagy L.G."/>
            <person name="Ohm R.A."/>
            <person name="Patyshakuliyeva A."/>
            <person name="Brun A."/>
            <person name="Aerts A.L."/>
            <person name="Bailey A.M."/>
            <person name="Billette C."/>
            <person name="Coutinho P.M."/>
            <person name="Deakin G."/>
            <person name="Doddapaneni H."/>
            <person name="Floudas D."/>
            <person name="Grimwood J."/>
            <person name="Hilden K."/>
            <person name="Kuees U."/>
            <person name="LaButti K.M."/>
            <person name="Lapidus A."/>
            <person name="Lindquist E.A."/>
            <person name="Lucas S.M."/>
            <person name="Murat C."/>
            <person name="Riley R.W."/>
            <person name="Salamov A.A."/>
            <person name="Schmutz J."/>
            <person name="Subramanian V."/>
            <person name="Woesten H.A.B."/>
            <person name="Xu J."/>
            <person name="Eastwood D.C."/>
            <person name="Foster G.D."/>
            <person name="Sonnenberg A.S."/>
            <person name="Cullen D."/>
            <person name="de Vries R.P."/>
            <person name="Lundell T."/>
            <person name="Hibbett D.S."/>
            <person name="Henrissat B."/>
            <person name="Burton K.S."/>
            <person name="Kerrigan R.W."/>
            <person name="Challen M.P."/>
            <person name="Grigoriev I.V."/>
            <person name="Martin F."/>
        </authorList>
    </citation>
    <scope>NUCLEOTIDE SEQUENCE [LARGE SCALE GENOMIC DNA]</scope>
    <source>
        <strain evidence="4">JB137-S8 / ATCC MYA-4627 / FGSC 10392</strain>
    </source>
</reference>
<dbReference type="InParanoid" id="K5XF43"/>
<dbReference type="OMA" id="NIMAVAY"/>
<evidence type="ECO:0000259" key="2">
    <source>
        <dbReference type="Pfam" id="PF20151"/>
    </source>
</evidence>
<dbReference type="InterPro" id="IPR045340">
    <property type="entry name" value="DUF6533"/>
</dbReference>
<dbReference type="HOGENOM" id="CLU_035509_11_3_1"/>
<feature type="transmembrane region" description="Helical" evidence="1">
    <location>
        <begin position="167"/>
        <end position="190"/>
    </location>
</feature>
<name>K5XF43_AGABU</name>
<feature type="transmembrane region" description="Helical" evidence="1">
    <location>
        <begin position="227"/>
        <end position="250"/>
    </location>
</feature>
<protein>
    <recommendedName>
        <fullName evidence="2">DUF6533 domain-containing protein</fullName>
    </recommendedName>
</protein>
<feature type="transmembrane region" description="Helical" evidence="1">
    <location>
        <begin position="90"/>
        <end position="112"/>
    </location>
</feature>
<proteinExistence type="predicted"/>
<accession>K5XF43</accession>
<feature type="domain" description="DUF6533" evidence="2">
    <location>
        <begin position="25"/>
        <end position="70"/>
    </location>
</feature>
<evidence type="ECO:0000313" key="3">
    <source>
        <dbReference type="EMBL" id="EKM82018.1"/>
    </source>
</evidence>
<dbReference type="KEGG" id="abp:AGABI1DRAFT126367"/>
<dbReference type="OrthoDB" id="3350812at2759"/>
<organism evidence="3 4">
    <name type="scientific">Agaricus bisporus var. burnettii (strain JB137-S8 / ATCC MYA-4627 / FGSC 10392)</name>
    <name type="common">White button mushroom</name>
    <dbReference type="NCBI Taxonomy" id="597362"/>
    <lineage>
        <taxon>Eukaryota</taxon>
        <taxon>Fungi</taxon>
        <taxon>Dikarya</taxon>
        <taxon>Basidiomycota</taxon>
        <taxon>Agaricomycotina</taxon>
        <taxon>Agaricomycetes</taxon>
        <taxon>Agaricomycetidae</taxon>
        <taxon>Agaricales</taxon>
        <taxon>Agaricineae</taxon>
        <taxon>Agaricaceae</taxon>
        <taxon>Agaricus</taxon>
    </lineage>
</organism>
<feature type="transmembrane region" description="Helical" evidence="1">
    <location>
        <begin position="124"/>
        <end position="147"/>
    </location>
</feature>
<evidence type="ECO:0000256" key="1">
    <source>
        <dbReference type="SAM" id="Phobius"/>
    </source>
</evidence>
<dbReference type="Pfam" id="PF20151">
    <property type="entry name" value="DUF6533"/>
    <property type="match status" value="1"/>
</dbReference>
<dbReference type="EMBL" id="JH971387">
    <property type="protein sequence ID" value="EKM82018.1"/>
    <property type="molecule type" value="Genomic_DNA"/>
</dbReference>
<keyword evidence="1" id="KW-1133">Transmembrane helix</keyword>
<keyword evidence="1" id="KW-0472">Membrane</keyword>
<dbReference type="GeneID" id="18826472"/>
<evidence type="ECO:0000313" key="4">
    <source>
        <dbReference type="Proteomes" id="UP000008493"/>
    </source>
</evidence>
<keyword evidence="4" id="KW-1185">Reference proteome</keyword>
<dbReference type="AlphaFoldDB" id="K5XF43"/>
<keyword evidence="1" id="KW-0812">Transmembrane</keyword>
<sequence>MADPVITPFIKELAKALQISRNVNYATLAGLVTAYFDWLLTFDSEVRLIWNANGVKIKVLYMITRYLPLVCPFLNLYYRFGDATTSECDALYKAGGTMFAVSAIGAALIVTLRTWAIWATAKPVIYALFGIVTVTVVLCFVLLFISWRDINHLTVALNLPFGCIPRYGSVVPAAFLVEAAYDLVILLLLVTRAASLCERFPERLDLSSSKRLNTDRWGRNSPLFQTVFYDGILLYVYITVVSVANVVLLFSNSDYEPFLLPIQGTLRSVLSCRIVLHIRMKDDELVRNGLPTMTTCGPSTVQIDPE</sequence>